<dbReference type="InterPro" id="IPR006977">
    <property type="entry name" value="Yip1_dom"/>
</dbReference>
<feature type="transmembrane region" description="Helical" evidence="5">
    <location>
        <begin position="143"/>
        <end position="164"/>
    </location>
</feature>
<dbReference type="Proteomes" id="UP000677436">
    <property type="component" value="Chromosome"/>
</dbReference>
<name>A0A8D5UDS0_9BACL</name>
<accession>A0A8D5UDS0</accession>
<evidence type="ECO:0000256" key="5">
    <source>
        <dbReference type="SAM" id="Phobius"/>
    </source>
</evidence>
<feature type="transmembrane region" description="Helical" evidence="5">
    <location>
        <begin position="184"/>
        <end position="211"/>
    </location>
</feature>
<feature type="transmembrane region" description="Helical" evidence="5">
    <location>
        <begin position="106"/>
        <end position="131"/>
    </location>
</feature>
<keyword evidence="4 5" id="KW-0472">Membrane</keyword>
<feature type="transmembrane region" description="Helical" evidence="5">
    <location>
        <begin position="58"/>
        <end position="86"/>
    </location>
</feature>
<keyword evidence="2 5" id="KW-0812">Transmembrane</keyword>
<organism evidence="7 8">
    <name type="scientific">Polycladomyces abyssicola</name>
    <dbReference type="NCBI Taxonomy" id="1125966"/>
    <lineage>
        <taxon>Bacteria</taxon>
        <taxon>Bacillati</taxon>
        <taxon>Bacillota</taxon>
        <taxon>Bacilli</taxon>
        <taxon>Bacillales</taxon>
        <taxon>Thermoactinomycetaceae</taxon>
        <taxon>Polycladomyces</taxon>
    </lineage>
</organism>
<dbReference type="AlphaFoldDB" id="A0A8D5UDS0"/>
<dbReference type="KEGG" id="pabs:JIR001_06160"/>
<proteinExistence type="predicted"/>
<dbReference type="GO" id="GO:0016020">
    <property type="term" value="C:membrane"/>
    <property type="evidence" value="ECO:0007669"/>
    <property type="project" value="UniProtKB-SubCell"/>
</dbReference>
<evidence type="ECO:0000256" key="3">
    <source>
        <dbReference type="ARBA" id="ARBA00022989"/>
    </source>
</evidence>
<feature type="domain" description="Yip1" evidence="6">
    <location>
        <begin position="12"/>
        <end position="187"/>
    </location>
</feature>
<sequence>MENYQEINPWKHIWTRPRQTMAYLLQSDYSGWKWIIPLAWLAGVYDILFVFMDKSVGLFGALVYGIILGLIGGIVSLLVESLLVWLSGKMLGGTGEWRDVLSAVTWGKVPIVTALFVYWVPMLLMFGGRLFQKGDLFEGKPFVFVPIAILLFLLLLVIWVWYLYVISNTVAKVHQVSGWKGFGIFLLGKLFYLIAAGILGVLVMVVLISALI</sequence>
<comment type="subcellular location">
    <subcellularLocation>
        <location evidence="1">Membrane</location>
        <topology evidence="1">Multi-pass membrane protein</topology>
    </subcellularLocation>
</comment>
<evidence type="ECO:0000256" key="1">
    <source>
        <dbReference type="ARBA" id="ARBA00004141"/>
    </source>
</evidence>
<dbReference type="RefSeq" id="WP_212774144.1">
    <property type="nucleotide sequence ID" value="NZ_AP024601.1"/>
</dbReference>
<evidence type="ECO:0000259" key="6">
    <source>
        <dbReference type="Pfam" id="PF04893"/>
    </source>
</evidence>
<evidence type="ECO:0000313" key="8">
    <source>
        <dbReference type="Proteomes" id="UP000677436"/>
    </source>
</evidence>
<evidence type="ECO:0000256" key="4">
    <source>
        <dbReference type="ARBA" id="ARBA00023136"/>
    </source>
</evidence>
<reference evidence="7" key="1">
    <citation type="journal article" date="2013" name="Int. J. Syst. Evol. Microbiol.">
        <title>Polycladomyces abyssicola gen. nov., sp. nov., a thermophilic filamentous bacterium isolated from hemipelagic sediment.</title>
        <authorList>
            <person name="Tsubouchi T."/>
            <person name="Shimane Y."/>
            <person name="Mori K."/>
            <person name="Usui K."/>
            <person name="Hiraki T."/>
            <person name="Tame A."/>
            <person name="Uematsu K."/>
            <person name="Maruyama T."/>
            <person name="Hatada Y."/>
        </authorList>
    </citation>
    <scope>NUCLEOTIDE SEQUENCE</scope>
    <source>
        <strain evidence="7">JIR-001</strain>
    </source>
</reference>
<dbReference type="EMBL" id="AP024601">
    <property type="protein sequence ID" value="BCU80833.1"/>
    <property type="molecule type" value="Genomic_DNA"/>
</dbReference>
<protein>
    <submittedName>
        <fullName evidence="7">YIP1 family protein</fullName>
    </submittedName>
</protein>
<reference evidence="7" key="2">
    <citation type="journal article" date="2021" name="Microbiol. Resour. Announc.">
        <title>Complete Genome Sequence of Polycladomyces abyssicola JIR-001T, Isolated from Hemipelagic Sediment in Deep Seawater.</title>
        <authorList>
            <person name="Tsubouchi T."/>
            <person name="Kaneko Y."/>
        </authorList>
    </citation>
    <scope>NUCLEOTIDE SEQUENCE</scope>
    <source>
        <strain evidence="7">JIR-001</strain>
    </source>
</reference>
<evidence type="ECO:0000256" key="2">
    <source>
        <dbReference type="ARBA" id="ARBA00022692"/>
    </source>
</evidence>
<evidence type="ECO:0000313" key="7">
    <source>
        <dbReference type="EMBL" id="BCU80833.1"/>
    </source>
</evidence>
<keyword evidence="8" id="KW-1185">Reference proteome</keyword>
<keyword evidence="3 5" id="KW-1133">Transmembrane helix</keyword>
<gene>
    <name evidence="7" type="ORF">JIR001_06160</name>
</gene>
<dbReference type="Pfam" id="PF04893">
    <property type="entry name" value="Yip1"/>
    <property type="match status" value="1"/>
</dbReference>
<feature type="transmembrane region" description="Helical" evidence="5">
    <location>
        <begin position="31"/>
        <end position="51"/>
    </location>
</feature>